<proteinExistence type="inferred from homology"/>
<dbReference type="PANTHER" id="PTHR45829">
    <property type="entry name" value="MITOCHONDRIAL CARRIER PROTEIN RIM2"/>
    <property type="match status" value="1"/>
</dbReference>
<evidence type="ECO:0000256" key="3">
    <source>
        <dbReference type="ARBA" id="ARBA00022448"/>
    </source>
</evidence>
<dbReference type="PROSITE" id="PS50920">
    <property type="entry name" value="SOLCAR"/>
    <property type="match status" value="3"/>
</dbReference>
<dbReference type="GO" id="GO:1990519">
    <property type="term" value="P:pyrimidine nucleotide import into mitochondrion"/>
    <property type="evidence" value="ECO:0007669"/>
    <property type="project" value="TreeGrafter"/>
</dbReference>
<evidence type="ECO:0000256" key="9">
    <source>
        <dbReference type="ARBA" id="ARBA00023136"/>
    </source>
</evidence>
<keyword evidence="5" id="KW-0677">Repeat</keyword>
<comment type="similarity">
    <text evidence="2 11">Belongs to the mitochondrial carrier (TC 2.A.29) family.</text>
</comment>
<name>A0A5K3F6N6_MESCO</name>
<evidence type="ECO:0000256" key="6">
    <source>
        <dbReference type="ARBA" id="ARBA00022792"/>
    </source>
</evidence>
<keyword evidence="8" id="KW-0496">Mitochondrion</keyword>
<keyword evidence="6" id="KW-0999">Mitochondrion inner membrane</keyword>
<keyword evidence="3 11" id="KW-0813">Transport</keyword>
<keyword evidence="4 10" id="KW-0812">Transmembrane</keyword>
<evidence type="ECO:0000256" key="5">
    <source>
        <dbReference type="ARBA" id="ARBA00022737"/>
    </source>
</evidence>
<feature type="repeat" description="Solcar" evidence="10">
    <location>
        <begin position="184"/>
        <end position="266"/>
    </location>
</feature>
<dbReference type="Gene3D" id="1.50.40.10">
    <property type="entry name" value="Mitochondrial carrier domain"/>
    <property type="match status" value="2"/>
</dbReference>
<dbReference type="PANTHER" id="PTHR45829:SF4">
    <property type="entry name" value="MITOCHONDRIAL CARRIER PROTEIN RIM2"/>
    <property type="match status" value="1"/>
</dbReference>
<evidence type="ECO:0000256" key="8">
    <source>
        <dbReference type="ARBA" id="ARBA00023128"/>
    </source>
</evidence>
<evidence type="ECO:0000256" key="1">
    <source>
        <dbReference type="ARBA" id="ARBA00004448"/>
    </source>
</evidence>
<dbReference type="GO" id="GO:0015218">
    <property type="term" value="F:pyrimidine nucleotide transmembrane transporter activity"/>
    <property type="evidence" value="ECO:0007669"/>
    <property type="project" value="InterPro"/>
</dbReference>
<accession>A0A5K3F6N6</accession>
<feature type="repeat" description="Solcar" evidence="10">
    <location>
        <begin position="307"/>
        <end position="391"/>
    </location>
</feature>
<dbReference type="AlphaFoldDB" id="A0A5K3F6N6"/>
<evidence type="ECO:0000256" key="10">
    <source>
        <dbReference type="PROSITE-ProRule" id="PRU00282"/>
    </source>
</evidence>
<dbReference type="InterPro" id="IPR023395">
    <property type="entry name" value="MCP_dom_sf"/>
</dbReference>
<dbReference type="SUPFAM" id="SSF103506">
    <property type="entry name" value="Mitochondrial carrier"/>
    <property type="match status" value="1"/>
</dbReference>
<organism evidence="12">
    <name type="scientific">Mesocestoides corti</name>
    <name type="common">Flatworm</name>
    <dbReference type="NCBI Taxonomy" id="53468"/>
    <lineage>
        <taxon>Eukaryota</taxon>
        <taxon>Metazoa</taxon>
        <taxon>Spiralia</taxon>
        <taxon>Lophotrochozoa</taxon>
        <taxon>Platyhelminthes</taxon>
        <taxon>Cestoda</taxon>
        <taxon>Eucestoda</taxon>
        <taxon>Cyclophyllidea</taxon>
        <taxon>Mesocestoididae</taxon>
        <taxon>Mesocestoides</taxon>
    </lineage>
</organism>
<evidence type="ECO:0000256" key="2">
    <source>
        <dbReference type="ARBA" id="ARBA00006375"/>
    </source>
</evidence>
<dbReference type="PRINTS" id="PR00926">
    <property type="entry name" value="MITOCARRIER"/>
</dbReference>
<evidence type="ECO:0000256" key="7">
    <source>
        <dbReference type="ARBA" id="ARBA00022989"/>
    </source>
</evidence>
<dbReference type="Pfam" id="PF00153">
    <property type="entry name" value="Mito_carr"/>
    <property type="match status" value="4"/>
</dbReference>
<feature type="repeat" description="Solcar" evidence="10">
    <location>
        <begin position="5"/>
        <end position="172"/>
    </location>
</feature>
<keyword evidence="9 10" id="KW-0472">Membrane</keyword>
<protein>
    <submittedName>
        <fullName evidence="12">Mitochondrial carrier protein</fullName>
    </submittedName>
</protein>
<keyword evidence="7" id="KW-1133">Transmembrane helix</keyword>
<dbReference type="InterPro" id="IPR002067">
    <property type="entry name" value="MCP"/>
</dbReference>
<dbReference type="WBParaSite" id="MCU_005945-RA">
    <property type="protein sequence ID" value="MCU_005945-RA"/>
    <property type="gene ID" value="MCU_005945"/>
</dbReference>
<evidence type="ECO:0000256" key="11">
    <source>
        <dbReference type="RuleBase" id="RU000488"/>
    </source>
</evidence>
<sequence>MMLLDETTAHILGGGIGGTVGAIVTCPLELIKVRFQSSQGCALSDSSWTHVLHFPQANLTKKSSTSHLHPNISSPSIFFQAHQKSTAATIRLPSTKCGITKYSEAKCTSTALKRTRAFRFGLFLRSKIMRCMFEVAQTEGYRALFKGLIPTLVGVLPSRGIYFCAYHEGQNFFQRFFPDGHSAVFMLAAGCGSVTASTLTNPIWYVKTQLQLDARPCSSPMTVVNVVRSTWRDYGFRGFYRGISASYVGSLETAINFVVYENAKGALLLWGQRRKQSAPSSMAVDRMETDVQQFRGTQGGSKLNTTSDMFLCMCASAFSKIIAITAAYPHEVARTRMRERGNKYRSFVSTLRTVFLEEGWQGLYRGLGTHYIRQVPNSCVMIGTYEGVIYLLHSWNLVSPRE</sequence>
<evidence type="ECO:0000256" key="4">
    <source>
        <dbReference type="ARBA" id="ARBA00022692"/>
    </source>
</evidence>
<dbReference type="InterPro" id="IPR018108">
    <property type="entry name" value="MCP_transmembrane"/>
</dbReference>
<dbReference type="GO" id="GO:0005743">
    <property type="term" value="C:mitochondrial inner membrane"/>
    <property type="evidence" value="ECO:0007669"/>
    <property type="project" value="UniProtKB-SubCell"/>
</dbReference>
<comment type="subcellular location">
    <subcellularLocation>
        <location evidence="1">Mitochondrion inner membrane</location>
        <topology evidence="1">Multi-pass membrane protein</topology>
    </subcellularLocation>
</comment>
<reference evidence="12" key="1">
    <citation type="submission" date="2019-11" db="UniProtKB">
        <authorList>
            <consortium name="WormBaseParasite"/>
        </authorList>
    </citation>
    <scope>IDENTIFICATION</scope>
</reference>
<dbReference type="InterPro" id="IPR049562">
    <property type="entry name" value="SLC25A33/36-like"/>
</dbReference>
<evidence type="ECO:0000313" key="12">
    <source>
        <dbReference type="WBParaSite" id="MCU_005945-RA"/>
    </source>
</evidence>